<evidence type="ECO:0000256" key="1">
    <source>
        <dbReference type="ARBA" id="ARBA00009013"/>
    </source>
</evidence>
<evidence type="ECO:0000313" key="5">
    <source>
        <dbReference type="EMBL" id="EEA89362.1"/>
    </source>
</evidence>
<reference evidence="5 6" key="2">
    <citation type="submission" date="2008-10" db="EMBL/GenBank/DDBJ databases">
        <authorList>
            <person name="Fulton L."/>
            <person name="Clifton S."/>
            <person name="Fulton B."/>
            <person name="Xu J."/>
            <person name="Minx P."/>
            <person name="Pepin K.H."/>
            <person name="Johnson M."/>
            <person name="Thiruvilangam P."/>
            <person name="Bhonagiri V."/>
            <person name="Nash W.E."/>
            <person name="Mardis E.R."/>
            <person name="Wilson R.K."/>
        </authorList>
    </citation>
    <scope>NUCLEOTIDE SEQUENCE [LARGE SCALE GENOMIC DNA]</scope>
    <source>
        <strain evidence="5 6">DSM 13279</strain>
    </source>
</reference>
<evidence type="ECO:0000256" key="2">
    <source>
        <dbReference type="ARBA" id="ARBA00022527"/>
    </source>
</evidence>
<dbReference type="InterPro" id="IPR036513">
    <property type="entry name" value="STAS_dom_sf"/>
</dbReference>
<dbReference type="Proteomes" id="UP000003560">
    <property type="component" value="Unassembled WGS sequence"/>
</dbReference>
<dbReference type="CDD" id="cd16936">
    <property type="entry name" value="HATPase_RsbW-like"/>
    <property type="match status" value="1"/>
</dbReference>
<evidence type="ECO:0000259" key="4">
    <source>
        <dbReference type="PROSITE" id="PS50801"/>
    </source>
</evidence>
<dbReference type="Pfam" id="PF01740">
    <property type="entry name" value="STAS"/>
    <property type="match status" value="1"/>
</dbReference>
<dbReference type="eggNOG" id="COG2172">
    <property type="taxonomic scope" value="Bacteria"/>
</dbReference>
<dbReference type="EMBL" id="ABXJ01000148">
    <property type="protein sequence ID" value="EEA89362.1"/>
    <property type="molecule type" value="Genomic_DNA"/>
</dbReference>
<dbReference type="PANTHER" id="PTHR35526">
    <property type="entry name" value="ANTI-SIGMA-F FACTOR RSBW-RELATED"/>
    <property type="match status" value="1"/>
</dbReference>
<accession>B6GEE2</accession>
<dbReference type="HOGENOM" id="CLU_1072185_0_0_11"/>
<dbReference type="PROSITE" id="PS50801">
    <property type="entry name" value="STAS"/>
    <property type="match status" value="1"/>
</dbReference>
<keyword evidence="2" id="KW-0808">Transferase</keyword>
<dbReference type="AlphaFoldDB" id="B6GEE2"/>
<comment type="similarity">
    <text evidence="1 3">Belongs to the anti-sigma-factor antagonist family.</text>
</comment>
<dbReference type="InterPro" id="IPR002645">
    <property type="entry name" value="STAS_dom"/>
</dbReference>
<evidence type="ECO:0000313" key="6">
    <source>
        <dbReference type="Proteomes" id="UP000003560"/>
    </source>
</evidence>
<dbReference type="InterPro" id="IPR036890">
    <property type="entry name" value="HATPase_C_sf"/>
</dbReference>
<reference evidence="5 6" key="1">
    <citation type="submission" date="2008-10" db="EMBL/GenBank/DDBJ databases">
        <title>Draft genome sequence of Collinsella stercoris (DSM 13279).</title>
        <authorList>
            <person name="Sudarsanam P."/>
            <person name="Ley R."/>
            <person name="Guruge J."/>
            <person name="Turnbaugh P.J."/>
            <person name="Mahowald M."/>
            <person name="Liep D."/>
            <person name="Gordon J."/>
        </authorList>
    </citation>
    <scope>NUCLEOTIDE SEQUENCE [LARGE SCALE GENOMIC DNA]</scope>
    <source>
        <strain evidence="5 6">DSM 13279</strain>
    </source>
</reference>
<keyword evidence="2" id="KW-0723">Serine/threonine-protein kinase</keyword>
<protein>
    <recommendedName>
        <fullName evidence="3">Anti-sigma factor antagonist</fullName>
    </recommendedName>
</protein>
<dbReference type="eggNOG" id="COG1366">
    <property type="taxonomic scope" value="Bacteria"/>
</dbReference>
<sequence>MGNHSTMNEWNDIAVIAPVSDIDIATVPRLREQLDTLIAGGVRRVLVNCQNVAFIDSTGLAFLLSRARMLLAREGLLSLVNTSPQVTRFLQIARLLDILHVSASEKPPIPVLAPNTPPLWSKTFVIREGVENLGSYRHRVAELLGTLPLSRDDCFDTALAVGEALSNAYDHACGGVGSSMTIAAYADRVVVDVRDCGCGFEIAPDEEPPESRERGRGIRLMRMLVDSVEVRRRTDAPGTRVRLIKLIG</sequence>
<organism evidence="5 6">
    <name type="scientific">Collinsella stercoris DSM 13279</name>
    <dbReference type="NCBI Taxonomy" id="445975"/>
    <lineage>
        <taxon>Bacteria</taxon>
        <taxon>Bacillati</taxon>
        <taxon>Actinomycetota</taxon>
        <taxon>Coriobacteriia</taxon>
        <taxon>Coriobacteriales</taxon>
        <taxon>Coriobacteriaceae</taxon>
        <taxon>Collinsella</taxon>
    </lineage>
</organism>
<keyword evidence="2" id="KW-0418">Kinase</keyword>
<dbReference type="InterPro" id="IPR003658">
    <property type="entry name" value="Anti-sigma_ant"/>
</dbReference>
<proteinExistence type="inferred from homology"/>
<dbReference type="Gene3D" id="3.30.565.10">
    <property type="entry name" value="Histidine kinase-like ATPase, C-terminal domain"/>
    <property type="match status" value="1"/>
</dbReference>
<dbReference type="SUPFAM" id="SSF52091">
    <property type="entry name" value="SpoIIaa-like"/>
    <property type="match status" value="1"/>
</dbReference>
<dbReference type="NCBIfam" id="TIGR00377">
    <property type="entry name" value="ant_ant_sig"/>
    <property type="match status" value="1"/>
</dbReference>
<evidence type="ECO:0000256" key="3">
    <source>
        <dbReference type="RuleBase" id="RU003749"/>
    </source>
</evidence>
<name>B6GEE2_9ACTN</name>
<dbReference type="Gene3D" id="3.30.750.24">
    <property type="entry name" value="STAS domain"/>
    <property type="match status" value="1"/>
</dbReference>
<dbReference type="InterPro" id="IPR050267">
    <property type="entry name" value="Anti-sigma-factor_SerPK"/>
</dbReference>
<dbReference type="CDD" id="cd07043">
    <property type="entry name" value="STAS_anti-anti-sigma_factors"/>
    <property type="match status" value="1"/>
</dbReference>
<comment type="caution">
    <text evidence="5">The sequence shown here is derived from an EMBL/GenBank/DDBJ whole genome shotgun (WGS) entry which is preliminary data.</text>
</comment>
<dbReference type="InterPro" id="IPR003594">
    <property type="entry name" value="HATPase_dom"/>
</dbReference>
<dbReference type="SUPFAM" id="SSF55874">
    <property type="entry name" value="ATPase domain of HSP90 chaperone/DNA topoisomerase II/histidine kinase"/>
    <property type="match status" value="1"/>
</dbReference>
<keyword evidence="6" id="KW-1185">Reference proteome</keyword>
<gene>
    <name evidence="5" type="ORF">COLSTE_02484</name>
</gene>
<dbReference type="STRING" id="445975.COLSTE_02484"/>
<feature type="domain" description="STAS" evidence="4">
    <location>
        <begin position="3"/>
        <end position="99"/>
    </location>
</feature>
<dbReference type="GO" id="GO:0043856">
    <property type="term" value="F:anti-sigma factor antagonist activity"/>
    <property type="evidence" value="ECO:0007669"/>
    <property type="project" value="InterPro"/>
</dbReference>
<dbReference type="GO" id="GO:0004674">
    <property type="term" value="F:protein serine/threonine kinase activity"/>
    <property type="evidence" value="ECO:0007669"/>
    <property type="project" value="UniProtKB-KW"/>
</dbReference>
<dbReference type="PANTHER" id="PTHR35526:SF3">
    <property type="entry name" value="ANTI-SIGMA-F FACTOR RSBW"/>
    <property type="match status" value="1"/>
</dbReference>
<dbReference type="Pfam" id="PF13581">
    <property type="entry name" value="HATPase_c_2"/>
    <property type="match status" value="1"/>
</dbReference>